<reference evidence="1" key="2">
    <citation type="submission" date="2024-10" db="UniProtKB">
        <authorList>
            <consortium name="EnsemblProtists"/>
        </authorList>
    </citation>
    <scope>IDENTIFICATION</scope>
</reference>
<organism evidence="1 2">
    <name type="scientific">Emiliania huxleyi (strain CCMP1516)</name>
    <dbReference type="NCBI Taxonomy" id="280463"/>
    <lineage>
        <taxon>Eukaryota</taxon>
        <taxon>Haptista</taxon>
        <taxon>Haptophyta</taxon>
        <taxon>Prymnesiophyceae</taxon>
        <taxon>Isochrysidales</taxon>
        <taxon>Noelaerhabdaceae</taxon>
        <taxon>Emiliania</taxon>
    </lineage>
</organism>
<proteinExistence type="predicted"/>
<evidence type="ECO:0000313" key="2">
    <source>
        <dbReference type="Proteomes" id="UP000013827"/>
    </source>
</evidence>
<dbReference type="GeneID" id="17271052"/>
<dbReference type="KEGG" id="ehx:EMIHUDRAFT_237635"/>
<accession>A0A0D3JPS8</accession>
<name>A0A0D3JPS8_EMIH1</name>
<sequence length="118" mass="12217">MLCDVWTLARNARKLAFHPWARGRTAVVGSLCDAPIGSSTSSPATSQHGSSLDGSLPSMLLAFCPHGALLDGSLLSTPWTSANSSPICVTTGRIVLAVPSKNTVMVVVPSCAPEVDIK</sequence>
<evidence type="ECO:0000313" key="1">
    <source>
        <dbReference type="EnsemblProtists" id="EOD25513"/>
    </source>
</evidence>
<dbReference type="EnsemblProtists" id="EOD25513">
    <property type="protein sequence ID" value="EOD25513"/>
    <property type="gene ID" value="EMIHUDRAFT_237635"/>
</dbReference>
<dbReference type="Proteomes" id="UP000013827">
    <property type="component" value="Unassembled WGS sequence"/>
</dbReference>
<reference evidence="2" key="1">
    <citation type="journal article" date="2013" name="Nature">
        <title>Pan genome of the phytoplankton Emiliania underpins its global distribution.</title>
        <authorList>
            <person name="Read B.A."/>
            <person name="Kegel J."/>
            <person name="Klute M.J."/>
            <person name="Kuo A."/>
            <person name="Lefebvre S.C."/>
            <person name="Maumus F."/>
            <person name="Mayer C."/>
            <person name="Miller J."/>
            <person name="Monier A."/>
            <person name="Salamov A."/>
            <person name="Young J."/>
            <person name="Aguilar M."/>
            <person name="Claverie J.M."/>
            <person name="Frickenhaus S."/>
            <person name="Gonzalez K."/>
            <person name="Herman E.K."/>
            <person name="Lin Y.C."/>
            <person name="Napier J."/>
            <person name="Ogata H."/>
            <person name="Sarno A.F."/>
            <person name="Shmutz J."/>
            <person name="Schroeder D."/>
            <person name="de Vargas C."/>
            <person name="Verret F."/>
            <person name="von Dassow P."/>
            <person name="Valentin K."/>
            <person name="Van de Peer Y."/>
            <person name="Wheeler G."/>
            <person name="Dacks J.B."/>
            <person name="Delwiche C.F."/>
            <person name="Dyhrman S.T."/>
            <person name="Glockner G."/>
            <person name="John U."/>
            <person name="Richards T."/>
            <person name="Worden A.Z."/>
            <person name="Zhang X."/>
            <person name="Grigoriev I.V."/>
            <person name="Allen A.E."/>
            <person name="Bidle K."/>
            <person name="Borodovsky M."/>
            <person name="Bowler C."/>
            <person name="Brownlee C."/>
            <person name="Cock J.M."/>
            <person name="Elias M."/>
            <person name="Gladyshev V.N."/>
            <person name="Groth M."/>
            <person name="Guda C."/>
            <person name="Hadaegh A."/>
            <person name="Iglesias-Rodriguez M.D."/>
            <person name="Jenkins J."/>
            <person name="Jones B.M."/>
            <person name="Lawson T."/>
            <person name="Leese F."/>
            <person name="Lindquist E."/>
            <person name="Lobanov A."/>
            <person name="Lomsadze A."/>
            <person name="Malik S.B."/>
            <person name="Marsh M.E."/>
            <person name="Mackinder L."/>
            <person name="Mock T."/>
            <person name="Mueller-Roeber B."/>
            <person name="Pagarete A."/>
            <person name="Parker M."/>
            <person name="Probert I."/>
            <person name="Quesneville H."/>
            <person name="Raines C."/>
            <person name="Rensing S.A."/>
            <person name="Riano-Pachon D.M."/>
            <person name="Richier S."/>
            <person name="Rokitta S."/>
            <person name="Shiraiwa Y."/>
            <person name="Soanes D.M."/>
            <person name="van der Giezen M."/>
            <person name="Wahlund T.M."/>
            <person name="Williams B."/>
            <person name="Wilson W."/>
            <person name="Wolfe G."/>
            <person name="Wurch L.L."/>
        </authorList>
    </citation>
    <scope>NUCLEOTIDE SEQUENCE</scope>
</reference>
<dbReference type="PaxDb" id="2903-EOD25513"/>
<dbReference type="RefSeq" id="XP_005777942.1">
    <property type="nucleotide sequence ID" value="XM_005777885.1"/>
</dbReference>
<keyword evidence="2" id="KW-1185">Reference proteome</keyword>
<dbReference type="HOGENOM" id="CLU_2077503_0_0_1"/>
<dbReference type="AlphaFoldDB" id="A0A0D3JPS8"/>
<protein>
    <submittedName>
        <fullName evidence="1">Uncharacterized protein</fullName>
    </submittedName>
</protein>